<dbReference type="Proteomes" id="UP000741013">
    <property type="component" value="Unassembled WGS sequence"/>
</dbReference>
<reference evidence="2 3" key="1">
    <citation type="submission" date="2021-03" db="EMBL/GenBank/DDBJ databases">
        <title>Sequencing the genomes of 1000 actinobacteria strains.</title>
        <authorList>
            <person name="Klenk H.-P."/>
        </authorList>
    </citation>
    <scope>NUCLEOTIDE SEQUENCE [LARGE SCALE GENOMIC DNA]</scope>
    <source>
        <strain evidence="2 3">DSM 45510</strain>
    </source>
</reference>
<sequence>MLGRAAGMFAVTNIGVYVPVFAVSGATDMAVFLVGVAGGALPGGSSPPAR</sequence>
<dbReference type="EMBL" id="JAGGMS010000001">
    <property type="protein sequence ID" value="MBP2184386.1"/>
    <property type="molecule type" value="Genomic_DNA"/>
</dbReference>
<evidence type="ECO:0000313" key="2">
    <source>
        <dbReference type="EMBL" id="MBP2184386.1"/>
    </source>
</evidence>
<gene>
    <name evidence="2" type="ORF">JOM49_005912</name>
</gene>
<protein>
    <submittedName>
        <fullName evidence="2">Cadmium resistance protein CadD (Predicted permease)</fullName>
    </submittedName>
</protein>
<keyword evidence="1" id="KW-0472">Membrane</keyword>
<proteinExistence type="predicted"/>
<feature type="transmembrane region" description="Helical" evidence="1">
    <location>
        <begin position="20"/>
        <end position="41"/>
    </location>
</feature>
<keyword evidence="1" id="KW-1133">Transmembrane helix</keyword>
<organism evidence="2 3">
    <name type="scientific">Amycolatopsis magusensis</name>
    <dbReference type="NCBI Taxonomy" id="882444"/>
    <lineage>
        <taxon>Bacteria</taxon>
        <taxon>Bacillati</taxon>
        <taxon>Actinomycetota</taxon>
        <taxon>Actinomycetes</taxon>
        <taxon>Pseudonocardiales</taxon>
        <taxon>Pseudonocardiaceae</taxon>
        <taxon>Amycolatopsis</taxon>
    </lineage>
</organism>
<evidence type="ECO:0000256" key="1">
    <source>
        <dbReference type="SAM" id="Phobius"/>
    </source>
</evidence>
<name>A0ABS4PY73_9PSEU</name>
<keyword evidence="1" id="KW-0812">Transmembrane</keyword>
<keyword evidence="3" id="KW-1185">Reference proteome</keyword>
<comment type="caution">
    <text evidence="2">The sequence shown here is derived from an EMBL/GenBank/DDBJ whole genome shotgun (WGS) entry which is preliminary data.</text>
</comment>
<dbReference type="RefSeq" id="WP_209667408.1">
    <property type="nucleotide sequence ID" value="NZ_JAGGMS010000001.1"/>
</dbReference>
<evidence type="ECO:0000313" key="3">
    <source>
        <dbReference type="Proteomes" id="UP000741013"/>
    </source>
</evidence>
<accession>A0ABS4PY73</accession>